<dbReference type="SUPFAM" id="SSF57903">
    <property type="entry name" value="FYVE/PHD zinc finger"/>
    <property type="match status" value="1"/>
</dbReference>
<dbReference type="Gene3D" id="3.30.890.10">
    <property type="entry name" value="Methyl-cpg-binding Protein 2, Chain A"/>
    <property type="match status" value="2"/>
</dbReference>
<feature type="domain" description="CXXC-type" evidence="9">
    <location>
        <begin position="1473"/>
        <end position="1520"/>
    </location>
</feature>
<dbReference type="PROSITE" id="PS51058">
    <property type="entry name" value="ZF_CXXC"/>
    <property type="match status" value="1"/>
</dbReference>
<evidence type="ECO:0000256" key="1">
    <source>
        <dbReference type="ARBA" id="ARBA00022723"/>
    </source>
</evidence>
<feature type="region of interest" description="Disordered" evidence="6">
    <location>
        <begin position="1438"/>
        <end position="1459"/>
    </location>
</feature>
<dbReference type="GO" id="GO:0008270">
    <property type="term" value="F:zinc ion binding"/>
    <property type="evidence" value="ECO:0007669"/>
    <property type="project" value="UniProtKB-KW"/>
</dbReference>
<feature type="region of interest" description="Disordered" evidence="6">
    <location>
        <begin position="51"/>
        <end position="100"/>
    </location>
</feature>
<evidence type="ECO:0000256" key="5">
    <source>
        <dbReference type="PROSITE-ProRule" id="PRU00509"/>
    </source>
</evidence>
<dbReference type="GO" id="GO:0003677">
    <property type="term" value="F:DNA binding"/>
    <property type="evidence" value="ECO:0007669"/>
    <property type="project" value="UniProtKB-KW"/>
</dbReference>
<evidence type="ECO:0000313" key="11">
    <source>
        <dbReference type="Proteomes" id="UP001286313"/>
    </source>
</evidence>
<feature type="region of interest" description="Disordered" evidence="6">
    <location>
        <begin position="1080"/>
        <end position="1099"/>
    </location>
</feature>
<evidence type="ECO:0000259" key="7">
    <source>
        <dbReference type="PROSITE" id="PS50016"/>
    </source>
</evidence>
<dbReference type="EMBL" id="JAWQEG010002028">
    <property type="protein sequence ID" value="KAK3874975.1"/>
    <property type="molecule type" value="Genomic_DNA"/>
</dbReference>
<feature type="region of interest" description="Disordered" evidence="6">
    <location>
        <begin position="1155"/>
        <end position="1203"/>
    </location>
</feature>
<feature type="region of interest" description="Disordered" evidence="6">
    <location>
        <begin position="312"/>
        <end position="344"/>
    </location>
</feature>
<feature type="compositionally biased region" description="Basic and acidic residues" evidence="6">
    <location>
        <begin position="2016"/>
        <end position="2025"/>
    </location>
</feature>
<keyword evidence="11" id="KW-1185">Reference proteome</keyword>
<accession>A0AAE1KLR8</accession>
<feature type="region of interest" description="Disordered" evidence="6">
    <location>
        <begin position="675"/>
        <end position="694"/>
    </location>
</feature>
<dbReference type="Pfam" id="PF01429">
    <property type="entry name" value="MBD"/>
    <property type="match status" value="1"/>
</dbReference>
<dbReference type="Gene3D" id="3.30.40.10">
    <property type="entry name" value="Zinc/RING finger domain, C3HC4 (zinc finger)"/>
    <property type="match status" value="1"/>
</dbReference>
<evidence type="ECO:0000256" key="3">
    <source>
        <dbReference type="ARBA" id="ARBA00022833"/>
    </source>
</evidence>
<feature type="compositionally biased region" description="Polar residues" evidence="6">
    <location>
        <begin position="1080"/>
        <end position="1097"/>
    </location>
</feature>
<feature type="compositionally biased region" description="Basic and acidic residues" evidence="6">
    <location>
        <begin position="1005"/>
        <end position="1016"/>
    </location>
</feature>
<dbReference type="SMART" id="SM00249">
    <property type="entry name" value="PHD"/>
    <property type="match status" value="2"/>
</dbReference>
<dbReference type="InterPro" id="IPR001965">
    <property type="entry name" value="Znf_PHD"/>
</dbReference>
<feature type="region of interest" description="Disordered" evidence="6">
    <location>
        <begin position="870"/>
        <end position="1016"/>
    </location>
</feature>
<dbReference type="Pfam" id="PF02008">
    <property type="entry name" value="zf-CXXC"/>
    <property type="match status" value="1"/>
</dbReference>
<evidence type="ECO:0000256" key="4">
    <source>
        <dbReference type="ARBA" id="ARBA00023125"/>
    </source>
</evidence>
<keyword evidence="2 5" id="KW-0863">Zinc-finger</keyword>
<feature type="region of interest" description="Disordered" evidence="6">
    <location>
        <begin position="357"/>
        <end position="397"/>
    </location>
</feature>
<sequence length="2454" mass="272281">MAKFRFPGKALKLNTRKRVRFRGSYGANTPEELYTKKIRKGLDLFTQIYGDSDEDEEEFEGFTSIHPERTQKTVSPAGERAAPDPDPPKGRGSKRQAAQRVEEACVALEDAGLVTRRRACAVDQALRELREGEGKTKEVCEGRKKDTNERKKEVCEGKKRDTGWTARTEMVVLAEEGGGLHESRTGEEVDPGSGKCVQESKAVVVASTKRVTQKRTNHRISRHPTVKTALAKKLLAKAKKKVPSLPVVGEKSPKRFILPTMSVRSSRIIKPNKRLFADFTDMFSSNALGVGESSEVREDSLSLSSKRLEKLTQRGRGSHKQFLSLPRSRGPCKSQLGPGEGVGRDRMRRTISRYTEAITGPSKGQVGRPPKRRLEAPQQEVEMEPPDSPQHCDPKESRVKEKIEKLLRSPWDNRLKQSVKGGKCEGDELMPAPASNTSPGLSASVLSRNILRKARLNLNKSTLQKIRNPASLQRLIPLCDEGSVEGKCSICDIAGGNTRKFNIVFCEVCSSFLSEASDGPKEIFECQRTKGECQIKGLFEDDRCAACWLFRILISCSMPSLLHDRLRKRLPPMLKDQIPTSLARSLNAGSVPPSLEKNDELSSHTKRLPLDPGGGRAFGSVMDLPGGWKRKTGPETIVISPSGEKFKSVQKLEDFLKKQGINADARILFGNSMPTMERNTEGKSKPSQTTGSGAKGKVVMISLPGGWNRRIKWRLKGNKFDTYVDSPDGRTFRSRRELSAYFQMIGKVDDIHKYFPVVSGYSDASLPSSSETPGSSSTEPISSSELCSEASDKSPEASECEETGCFIPPAHLGRGKPKASVIKQLKMKSKKEKERNRSKSLGKIKVLKNKSEAESENPEILDPASMEVDSIEHKVQQQKAVHRTRSLSAGRKSKTDDVSVTDTTESESEQKAAAVVTLFPKARGRPKKSKVLHCSPHLFGGKEIPPGHDKNSKPLHSNPPLFSGKENPPGPVVQDKDETPSAPNSFHDVDNKKVNDSNDSGNVGKSRDSKKVEEETVGHVATIGVKDDVSEKKDPKIVLKITKKALNIKPVKEKTKKKKKLHKEAASKSMDKISLTLSKMQDSTEVDTGTNEPQCVPSSIIMPEETQGTLFGLISANSGESKPDGASTTSKEVLVTSKAMSPTQGTLFGQIAASSVDSKPDRLTTTTDVSVTSKATSSSNVSEGETRQEVMRAPDVKKSKPKKYSTYSFGNGWSRRVRWNEKGEGRITLVQSPDGQTFRSRIELLSYFKKAGNSRVNLDFYYPTLFKKPNDVLSVEGDKDSKIPSTESSTGTIATSTSAHSSDVSELSDSDAFIKTSEDSCISCDEARRPRISQVVRQFRKSITQPETRGMLESNVEDSLLKTSIRNTGSCVEEGRKLVSLPSKGGRNIVVSIREIKPMAKSESEEMETTLGEAGGPRVKHVCRSQAQVLGIPRAVFPSPKKEDRINGSSGHTVVKGKQKRKIVTVTTTASGKVLRKTQWCNKCPGCTTPNCLKCSNCLDMKKYGGPGTKKKPCVMRKCHNPRLAGKTTANHDNSKIIMTTSTPTTVTLTTTTTTTTTAVPSTKEPIRKVKVVTGKVLIEEKLQEPDNDTATKLVLQDKSVFIPRQMTRIQPDLKDRGDIAAGKQFVPGALVNIDYWQGYDADEMMLTGYPVTTASPLHPQVLCFRCGSVGKEQLLYCAWCCEGIHPYCLEDGEGPECEAEEVFWICRRCAVCHVCGAPGADTLLRCSDCRNYYHLECLGPLAHSTCQPTPDRLWEADLLALLGESWPHQPAIYDVRDFDCEGGKEDIVMHTELDALREDDGEDEAVPDLILLTPGESEAMSSEPTDLIDFTASMELEEDLEFDMLEDSICLEDCLVELFRDADLYKPKPSPTANLNGQEVVSMREDEYLYLGYKMMSEYPTKKIEMSYFRLLQIIHNEHFDTLGYLTWREMKAKGLVEDRPSGSGSGSDTETASEGDSDSDDDESDLDWEDIFEIRRHEAAQELKERESRRRERERKKAELEKEKLRLERQRELEKEVKEKERAAQVQAADPDLASKKLGFRKKKRRGRPPGSLNKPKYGEEDFVVLDDDIDDVGDGSETPQRKRCRQPKSWEEFDKLFALLTCTPTNSEDRKIKSRRILHTDNGIIGQKPKRRVKLVGLKLKGKGEKLKPQVRKLKSLPGKNNLKVMKEKIKLLNGKKIVKSKGGVKKLNNVHHIKNKSVKRKLNVGNGHVDKKKYVVKNNVLKKRSNEGERIYPQGVKKRKKNIERCITVSDEDEDDNSIVSDASPSKYLKSHISKDCIDLASESDTEDENTEEVNVCKISVSKSMKSNVERQVNADRRGTLQVCLTRLGDPLVNQDNILVHEITEGDLDDNSLGVEEITLGDEFPVPSSKRRKHSNKENALKFGTGAIANGFITSLRSSQEAAGTSSDNVNKRPCDGISNVTYGLPEKRTKRNIARASELASQRKAMLDY</sequence>
<comment type="caution">
    <text evidence="10">The sequence shown here is derived from an EMBL/GenBank/DDBJ whole genome shotgun (WGS) entry which is preliminary data.</text>
</comment>
<feature type="compositionally biased region" description="Low complexity" evidence="6">
    <location>
        <begin position="1285"/>
        <end position="1301"/>
    </location>
</feature>
<feature type="compositionally biased region" description="Low complexity" evidence="6">
    <location>
        <begin position="765"/>
        <end position="788"/>
    </location>
</feature>
<dbReference type="Proteomes" id="UP001286313">
    <property type="component" value="Unassembled WGS sequence"/>
</dbReference>
<dbReference type="CDD" id="cd15506">
    <property type="entry name" value="PHD1_KMT2A_like"/>
    <property type="match status" value="1"/>
</dbReference>
<organism evidence="10 11">
    <name type="scientific">Petrolisthes cinctipes</name>
    <name type="common">Flat porcelain crab</name>
    <dbReference type="NCBI Taxonomy" id="88211"/>
    <lineage>
        <taxon>Eukaryota</taxon>
        <taxon>Metazoa</taxon>
        <taxon>Ecdysozoa</taxon>
        <taxon>Arthropoda</taxon>
        <taxon>Crustacea</taxon>
        <taxon>Multicrustacea</taxon>
        <taxon>Malacostraca</taxon>
        <taxon>Eumalacostraca</taxon>
        <taxon>Eucarida</taxon>
        <taxon>Decapoda</taxon>
        <taxon>Pleocyemata</taxon>
        <taxon>Anomura</taxon>
        <taxon>Galatheoidea</taxon>
        <taxon>Porcellanidae</taxon>
        <taxon>Petrolisthes</taxon>
    </lineage>
</organism>
<feature type="domain" description="PHD-type" evidence="7">
    <location>
        <begin position="1661"/>
        <end position="1713"/>
    </location>
</feature>
<feature type="domain" description="MBD" evidence="8">
    <location>
        <begin position="693"/>
        <end position="762"/>
    </location>
</feature>
<dbReference type="InterPro" id="IPR017956">
    <property type="entry name" value="AT_hook_DNA-bd_motif"/>
</dbReference>
<feature type="compositionally biased region" description="Basic residues" evidence="6">
    <location>
        <begin position="922"/>
        <end position="931"/>
    </location>
</feature>
<feature type="region of interest" description="Disordered" evidence="6">
    <location>
        <begin position="1938"/>
        <end position="1966"/>
    </location>
</feature>
<evidence type="ECO:0000259" key="9">
    <source>
        <dbReference type="PROSITE" id="PS51058"/>
    </source>
</evidence>
<gene>
    <name evidence="10" type="ORF">Pcinc_020125</name>
</gene>
<feature type="compositionally biased region" description="Acidic residues" evidence="6">
    <location>
        <begin position="51"/>
        <end position="60"/>
    </location>
</feature>
<feature type="region of interest" description="Disordered" evidence="6">
    <location>
        <begin position="1274"/>
        <end position="1301"/>
    </location>
</feature>
<proteinExistence type="predicted"/>
<dbReference type="SUPFAM" id="SSF54171">
    <property type="entry name" value="DNA-binding domain"/>
    <property type="match status" value="3"/>
</dbReference>
<dbReference type="PROSITE" id="PS50982">
    <property type="entry name" value="MBD"/>
    <property type="match status" value="1"/>
</dbReference>
<feature type="region of interest" description="Disordered" evidence="6">
    <location>
        <begin position="585"/>
        <end position="616"/>
    </location>
</feature>
<keyword evidence="3" id="KW-0862">Zinc</keyword>
<reference evidence="10" key="1">
    <citation type="submission" date="2023-10" db="EMBL/GenBank/DDBJ databases">
        <title>Genome assemblies of two species of porcelain crab, Petrolisthes cinctipes and Petrolisthes manimaculis (Anomura: Porcellanidae).</title>
        <authorList>
            <person name="Angst P."/>
        </authorList>
    </citation>
    <scope>NUCLEOTIDE SEQUENCE</scope>
    <source>
        <strain evidence="10">PB745_01</strain>
        <tissue evidence="10">Gill</tissue>
    </source>
</reference>
<dbReference type="SMART" id="SM00391">
    <property type="entry name" value="MBD"/>
    <property type="match status" value="2"/>
</dbReference>
<feature type="region of interest" description="Disordered" evidence="6">
    <location>
        <begin position="176"/>
        <end position="195"/>
    </location>
</feature>
<feature type="region of interest" description="Disordered" evidence="6">
    <location>
        <begin position="132"/>
        <end position="159"/>
    </location>
</feature>
<feature type="compositionally biased region" description="Basic and acidic residues" evidence="6">
    <location>
        <begin position="1184"/>
        <end position="1198"/>
    </location>
</feature>
<dbReference type="InterPro" id="IPR016177">
    <property type="entry name" value="DNA-bd_dom_sf"/>
</dbReference>
<dbReference type="InterPro" id="IPR001739">
    <property type="entry name" value="Methyl_CpG_DNA-bd"/>
</dbReference>
<feature type="region of interest" description="Disordered" evidence="6">
    <location>
        <begin position="765"/>
        <end position="794"/>
    </location>
</feature>
<dbReference type="InterPro" id="IPR019787">
    <property type="entry name" value="Znf_PHD-finger"/>
</dbReference>
<feature type="compositionally biased region" description="Basic and acidic residues" evidence="6">
    <location>
        <begin position="178"/>
        <end position="187"/>
    </location>
</feature>
<feature type="compositionally biased region" description="Acidic residues" evidence="6">
    <location>
        <begin position="1953"/>
        <end position="1966"/>
    </location>
</feature>
<keyword evidence="4" id="KW-0238">DNA-binding</keyword>
<evidence type="ECO:0000259" key="8">
    <source>
        <dbReference type="PROSITE" id="PS50982"/>
    </source>
</evidence>
<name>A0AAE1KLR8_PETCI</name>
<feature type="region of interest" description="Disordered" evidence="6">
    <location>
        <begin position="2016"/>
        <end position="2061"/>
    </location>
</feature>
<feature type="compositionally biased region" description="Basic and acidic residues" evidence="6">
    <location>
        <begin position="987"/>
        <end position="996"/>
    </location>
</feature>
<evidence type="ECO:0000313" key="10">
    <source>
        <dbReference type="EMBL" id="KAK3874975.1"/>
    </source>
</evidence>
<keyword evidence="1" id="KW-0479">Metal-binding</keyword>
<dbReference type="PROSITE" id="PS50016">
    <property type="entry name" value="ZF_PHD_2"/>
    <property type="match status" value="1"/>
</dbReference>
<evidence type="ECO:0000256" key="6">
    <source>
        <dbReference type="SAM" id="MobiDB-lite"/>
    </source>
</evidence>
<dbReference type="InterPro" id="IPR002857">
    <property type="entry name" value="Znf_CXXC"/>
</dbReference>
<feature type="compositionally biased region" description="Basic residues" evidence="6">
    <location>
        <begin position="2040"/>
        <end position="2050"/>
    </location>
</feature>
<feature type="region of interest" description="Disordered" evidence="6">
    <location>
        <begin position="1050"/>
        <end position="1074"/>
    </location>
</feature>
<evidence type="ECO:0000256" key="2">
    <source>
        <dbReference type="ARBA" id="ARBA00022771"/>
    </source>
</evidence>
<feature type="compositionally biased region" description="Polar residues" evidence="6">
    <location>
        <begin position="1155"/>
        <end position="1183"/>
    </location>
</feature>
<dbReference type="SMART" id="SM00384">
    <property type="entry name" value="AT_hook"/>
    <property type="match status" value="3"/>
</dbReference>
<protein>
    <submittedName>
        <fullName evidence="10">Uncharacterized protein</fullName>
    </submittedName>
</protein>
<dbReference type="InterPro" id="IPR013083">
    <property type="entry name" value="Znf_RING/FYVE/PHD"/>
</dbReference>
<dbReference type="InterPro" id="IPR011011">
    <property type="entry name" value="Znf_FYVE_PHD"/>
</dbReference>